<dbReference type="EMBL" id="QOIP01000002">
    <property type="protein sequence ID" value="RLU25667.1"/>
    <property type="molecule type" value="Genomic_DNA"/>
</dbReference>
<reference evidence="3" key="1">
    <citation type="journal article" date="2018" name="Genome Res.">
        <title>The genomic architecture and molecular evolution of ant odorant receptors.</title>
        <authorList>
            <person name="McKenzie S.K."/>
            <person name="Kronauer D.J.C."/>
        </authorList>
    </citation>
    <scope>NUCLEOTIDE SEQUENCE [LARGE SCALE GENOMIC DNA]</scope>
    <source>
        <strain evidence="3">Clonal line C1</strain>
    </source>
</reference>
<gene>
    <name evidence="3" type="ORF">DMN91_001824</name>
</gene>
<dbReference type="Pfam" id="PF14529">
    <property type="entry name" value="Exo_endo_phos_2"/>
    <property type="match status" value="1"/>
</dbReference>
<reference evidence="3" key="2">
    <citation type="submission" date="2018-07" db="EMBL/GenBank/DDBJ databases">
        <authorList>
            <person name="Mckenzie S.K."/>
            <person name="Kronauer D.J.C."/>
        </authorList>
    </citation>
    <scope>NUCLEOTIDE SEQUENCE</scope>
    <source>
        <strain evidence="3">Clonal line C1</strain>
    </source>
</reference>
<organism evidence="3">
    <name type="scientific">Ooceraea biroi</name>
    <name type="common">Clonal raider ant</name>
    <name type="synonym">Cerapachys biroi</name>
    <dbReference type="NCBI Taxonomy" id="2015173"/>
    <lineage>
        <taxon>Eukaryota</taxon>
        <taxon>Metazoa</taxon>
        <taxon>Ecdysozoa</taxon>
        <taxon>Arthropoda</taxon>
        <taxon>Hexapoda</taxon>
        <taxon>Insecta</taxon>
        <taxon>Pterygota</taxon>
        <taxon>Neoptera</taxon>
        <taxon>Endopterygota</taxon>
        <taxon>Hymenoptera</taxon>
        <taxon>Apocrita</taxon>
        <taxon>Aculeata</taxon>
        <taxon>Formicoidea</taxon>
        <taxon>Formicidae</taxon>
        <taxon>Dorylinae</taxon>
        <taxon>Ooceraea</taxon>
    </lineage>
</organism>
<keyword evidence="1" id="KW-0175">Coiled coil</keyword>
<dbReference type="PANTHER" id="PTHR19446">
    <property type="entry name" value="REVERSE TRANSCRIPTASES"/>
    <property type="match status" value="1"/>
</dbReference>
<dbReference type="Gene3D" id="3.60.10.10">
    <property type="entry name" value="Endonuclease/exonuclease/phosphatase"/>
    <property type="match status" value="1"/>
</dbReference>
<dbReference type="OrthoDB" id="7551843at2759"/>
<feature type="domain" description="Endonuclease/exonuclease/phosphatase" evidence="2">
    <location>
        <begin position="2"/>
        <end position="87"/>
    </location>
</feature>
<dbReference type="SUPFAM" id="SSF56219">
    <property type="entry name" value="DNase I-like"/>
    <property type="match status" value="1"/>
</dbReference>
<protein>
    <recommendedName>
        <fullName evidence="2">Endonuclease/exonuclease/phosphatase domain-containing protein</fullName>
    </recommendedName>
</protein>
<dbReference type="Proteomes" id="UP000279307">
    <property type="component" value="Chromosome 2"/>
</dbReference>
<sequence length="354" mass="41649">MILVIGDFNAKSRLWNARHTDGKGALVEEWAAGLNLCLLNEGNTPTFEHGRGDSIIDLTWCTTNLIDKISGWRVAEEIETLSDHKIIVFDLNMRNSEREKMAKNRFKYLPRWQYKTLDPEVMEESILRHTWNKQEEFRNAVEGSKVIEKILTRVNDDSMKRVRSIPRRTVYWWNPAVDIQRKRCIRARRMFLRAKRRKERISRERFDEALNGYREERRKLRIEIETAKRKAWEELLETLEKDPWGRPYQKIGKPDGEPSSYRPLCLLNEIAKLVERVILHRIDEYIEEKGPAISANQFGFLKGKSTIDAIATVKRIVSEAIEGCYGLTKRVMYKDIVWKEGCHRALLWGRDCGT</sequence>
<proteinExistence type="predicted"/>
<accession>A0A3L8DZ01</accession>
<dbReference type="InterPro" id="IPR036691">
    <property type="entry name" value="Endo/exonu/phosph_ase_sf"/>
</dbReference>
<name>A0A3L8DZ01_OOCBI</name>
<feature type="coiled-coil region" evidence="1">
    <location>
        <begin position="203"/>
        <end position="242"/>
    </location>
</feature>
<dbReference type="InterPro" id="IPR005135">
    <property type="entry name" value="Endo/exonuclease/phosphatase"/>
</dbReference>
<comment type="caution">
    <text evidence="3">The sequence shown here is derived from an EMBL/GenBank/DDBJ whole genome shotgun (WGS) entry which is preliminary data.</text>
</comment>
<dbReference type="GO" id="GO:0003824">
    <property type="term" value="F:catalytic activity"/>
    <property type="evidence" value="ECO:0007669"/>
    <property type="project" value="InterPro"/>
</dbReference>
<evidence type="ECO:0000313" key="3">
    <source>
        <dbReference type="EMBL" id="RLU25667.1"/>
    </source>
</evidence>
<evidence type="ECO:0000256" key="1">
    <source>
        <dbReference type="SAM" id="Coils"/>
    </source>
</evidence>
<dbReference type="AlphaFoldDB" id="A0A3L8DZ01"/>
<evidence type="ECO:0000259" key="2">
    <source>
        <dbReference type="Pfam" id="PF14529"/>
    </source>
</evidence>